<keyword evidence="8" id="KW-1185">Reference proteome</keyword>
<evidence type="ECO:0000256" key="5">
    <source>
        <dbReference type="SAM" id="SignalP"/>
    </source>
</evidence>
<dbReference type="InterPro" id="IPR000064">
    <property type="entry name" value="NLP_P60_dom"/>
</dbReference>
<sequence length="178" mass="18843">MRKKLLVKALLLSLFMISAGSIPARADTGTVQNIPIVPPMPFEALSGPSFSGKGPGVSGVFSGKGQDVANYARQFLGNPYVYGGTSLTEGADCSGFVLSIYKQYGVNLPRTSEEQGKAGIEINGIENAKPGDLISYIGHIGIYGGDRKLIHASGPEDGIKVSNIDFKPIQSIRRILSE</sequence>
<keyword evidence="3" id="KW-0378">Hydrolase</keyword>
<protein>
    <recommendedName>
        <fullName evidence="6">NlpC/P60 domain-containing protein</fullName>
    </recommendedName>
</protein>
<evidence type="ECO:0000256" key="2">
    <source>
        <dbReference type="ARBA" id="ARBA00022670"/>
    </source>
</evidence>
<dbReference type="GO" id="GO:0008234">
    <property type="term" value="F:cysteine-type peptidase activity"/>
    <property type="evidence" value="ECO:0007669"/>
    <property type="project" value="UniProtKB-KW"/>
</dbReference>
<dbReference type="PANTHER" id="PTHR47053">
    <property type="entry name" value="MUREIN DD-ENDOPEPTIDASE MEPH-RELATED"/>
    <property type="match status" value="1"/>
</dbReference>
<keyword evidence="5" id="KW-0732">Signal</keyword>
<feature type="signal peptide" evidence="5">
    <location>
        <begin position="1"/>
        <end position="26"/>
    </location>
</feature>
<name>A0A419T748_9FIRM</name>
<dbReference type="EMBL" id="MCIA01000007">
    <property type="protein sequence ID" value="RKD33262.1"/>
    <property type="molecule type" value="Genomic_DNA"/>
</dbReference>
<dbReference type="PANTHER" id="PTHR47053:SF1">
    <property type="entry name" value="MUREIN DD-ENDOPEPTIDASE MEPH-RELATED"/>
    <property type="match status" value="1"/>
</dbReference>
<dbReference type="SUPFAM" id="SSF54001">
    <property type="entry name" value="Cysteine proteinases"/>
    <property type="match status" value="1"/>
</dbReference>
<proteinExistence type="inferred from homology"/>
<evidence type="ECO:0000256" key="1">
    <source>
        <dbReference type="ARBA" id="ARBA00007074"/>
    </source>
</evidence>
<dbReference type="Proteomes" id="UP000284277">
    <property type="component" value="Unassembled WGS sequence"/>
</dbReference>
<feature type="chain" id="PRO_5019535241" description="NlpC/P60 domain-containing protein" evidence="5">
    <location>
        <begin position="27"/>
        <end position="178"/>
    </location>
</feature>
<evidence type="ECO:0000313" key="8">
    <source>
        <dbReference type="Proteomes" id="UP000284277"/>
    </source>
</evidence>
<evidence type="ECO:0000313" key="7">
    <source>
        <dbReference type="EMBL" id="RKD33262.1"/>
    </source>
</evidence>
<keyword evidence="2" id="KW-0645">Protease</keyword>
<dbReference type="GO" id="GO:0006508">
    <property type="term" value="P:proteolysis"/>
    <property type="evidence" value="ECO:0007669"/>
    <property type="project" value="UniProtKB-KW"/>
</dbReference>
<evidence type="ECO:0000256" key="4">
    <source>
        <dbReference type="ARBA" id="ARBA00022807"/>
    </source>
</evidence>
<reference evidence="7 8" key="1">
    <citation type="submission" date="2016-08" db="EMBL/GenBank/DDBJ databases">
        <title>A new outlook on sporulation: Clostridium algidixylanolyticum.</title>
        <authorList>
            <person name="Poppleton D.I."/>
            <person name="Gribaldo S."/>
        </authorList>
    </citation>
    <scope>NUCLEOTIDE SEQUENCE [LARGE SCALE GENOMIC DNA]</scope>
    <source>
        <strain evidence="7 8">SPL73</strain>
    </source>
</reference>
<evidence type="ECO:0000259" key="6">
    <source>
        <dbReference type="PROSITE" id="PS51935"/>
    </source>
</evidence>
<dbReference type="OrthoDB" id="9808890at2"/>
<dbReference type="Gene3D" id="3.90.1720.10">
    <property type="entry name" value="endopeptidase domain like (from Nostoc punctiforme)"/>
    <property type="match status" value="1"/>
</dbReference>
<feature type="domain" description="NlpC/P60" evidence="6">
    <location>
        <begin position="62"/>
        <end position="178"/>
    </location>
</feature>
<comment type="similarity">
    <text evidence="1">Belongs to the peptidase C40 family.</text>
</comment>
<gene>
    <name evidence="7" type="ORF">BET01_14630</name>
</gene>
<dbReference type="AlphaFoldDB" id="A0A419T748"/>
<evidence type="ECO:0000256" key="3">
    <source>
        <dbReference type="ARBA" id="ARBA00022801"/>
    </source>
</evidence>
<dbReference type="PROSITE" id="PS51935">
    <property type="entry name" value="NLPC_P60"/>
    <property type="match status" value="1"/>
</dbReference>
<dbReference type="RefSeq" id="WP_120195824.1">
    <property type="nucleotide sequence ID" value="NZ_MCIA01000007.1"/>
</dbReference>
<dbReference type="Pfam" id="PF00877">
    <property type="entry name" value="NLPC_P60"/>
    <property type="match status" value="1"/>
</dbReference>
<comment type="caution">
    <text evidence="7">The sequence shown here is derived from an EMBL/GenBank/DDBJ whole genome shotgun (WGS) entry which is preliminary data.</text>
</comment>
<accession>A0A419T748</accession>
<dbReference type="InterPro" id="IPR038765">
    <property type="entry name" value="Papain-like_cys_pep_sf"/>
</dbReference>
<keyword evidence="4" id="KW-0788">Thiol protease</keyword>
<dbReference type="InterPro" id="IPR051202">
    <property type="entry name" value="Peptidase_C40"/>
</dbReference>
<organism evidence="7 8">
    <name type="scientific">Lacrimispora algidixylanolytica</name>
    <dbReference type="NCBI Taxonomy" id="94868"/>
    <lineage>
        <taxon>Bacteria</taxon>
        <taxon>Bacillati</taxon>
        <taxon>Bacillota</taxon>
        <taxon>Clostridia</taxon>
        <taxon>Lachnospirales</taxon>
        <taxon>Lachnospiraceae</taxon>
        <taxon>Lacrimispora</taxon>
    </lineage>
</organism>